<dbReference type="Pfam" id="PF13026">
    <property type="entry name" value="DUF3887"/>
    <property type="match status" value="1"/>
</dbReference>
<evidence type="ECO:0000259" key="1">
    <source>
        <dbReference type="Pfam" id="PF13026"/>
    </source>
</evidence>
<keyword evidence="3" id="KW-1185">Reference proteome</keyword>
<feature type="domain" description="DUF3887" evidence="1">
    <location>
        <begin position="39"/>
        <end position="125"/>
    </location>
</feature>
<dbReference type="RefSeq" id="WP_021284751.1">
    <property type="nucleotide sequence ID" value="NZ_JAGGLL010000040.1"/>
</dbReference>
<dbReference type="InterPro" id="IPR024981">
    <property type="entry name" value="DUF3887"/>
</dbReference>
<sequence>MKKIFSLIAIVICVGILVGCGATKLSDKYSEETLKASTETVIKNMESGNFKEIENMMADKLKESVPTDKLKAVWESLPKTGKYEKISKIVFQEKDGYAVVVAIAKFENSNVQYTLSYDTDMKLVGIYLK</sequence>
<organism evidence="2 3">
    <name type="scientific">Clostridium punense</name>
    <dbReference type="NCBI Taxonomy" id="1054297"/>
    <lineage>
        <taxon>Bacteria</taxon>
        <taxon>Bacillati</taxon>
        <taxon>Bacillota</taxon>
        <taxon>Clostridia</taxon>
        <taxon>Eubacteriales</taxon>
        <taxon>Clostridiaceae</taxon>
        <taxon>Clostridium</taxon>
    </lineage>
</organism>
<dbReference type="PROSITE" id="PS51257">
    <property type="entry name" value="PROKAR_LIPOPROTEIN"/>
    <property type="match status" value="1"/>
</dbReference>
<dbReference type="EMBL" id="JAGGLL010000040">
    <property type="protein sequence ID" value="MBP2023875.1"/>
    <property type="molecule type" value="Genomic_DNA"/>
</dbReference>
<gene>
    <name evidence="2" type="ORF">J2Z44_003717</name>
</gene>
<evidence type="ECO:0000313" key="3">
    <source>
        <dbReference type="Proteomes" id="UP001519308"/>
    </source>
</evidence>
<reference evidence="2 3" key="1">
    <citation type="submission" date="2021-03" db="EMBL/GenBank/DDBJ databases">
        <title>Genomic Encyclopedia of Type Strains, Phase IV (KMG-IV): sequencing the most valuable type-strain genomes for metagenomic binning, comparative biology and taxonomic classification.</title>
        <authorList>
            <person name="Goeker M."/>
        </authorList>
    </citation>
    <scope>NUCLEOTIDE SEQUENCE [LARGE SCALE GENOMIC DNA]</scope>
    <source>
        <strain evidence="2 3">DSM 28650</strain>
    </source>
</reference>
<proteinExistence type="predicted"/>
<dbReference type="Proteomes" id="UP001519308">
    <property type="component" value="Unassembled WGS sequence"/>
</dbReference>
<name>A0ABS4K7X8_9CLOT</name>
<evidence type="ECO:0000313" key="2">
    <source>
        <dbReference type="EMBL" id="MBP2023875.1"/>
    </source>
</evidence>
<dbReference type="Gene3D" id="3.10.450.590">
    <property type="match status" value="1"/>
</dbReference>
<comment type="caution">
    <text evidence="2">The sequence shown here is derived from an EMBL/GenBank/DDBJ whole genome shotgun (WGS) entry which is preliminary data.</text>
</comment>
<accession>A0ABS4K7X8</accession>
<protein>
    <recommendedName>
        <fullName evidence="1">DUF3887 domain-containing protein</fullName>
    </recommendedName>
</protein>